<dbReference type="GO" id="GO:0004300">
    <property type="term" value="F:enoyl-CoA hydratase activity"/>
    <property type="evidence" value="ECO:0007669"/>
    <property type="project" value="UniProtKB-EC"/>
</dbReference>
<name>A0A6I4NYY0_9MICO</name>
<organism evidence="7 8">
    <name type="scientific">Agromyces seonyuensis</name>
    <dbReference type="NCBI Taxonomy" id="2662446"/>
    <lineage>
        <taxon>Bacteria</taxon>
        <taxon>Bacillati</taxon>
        <taxon>Actinomycetota</taxon>
        <taxon>Actinomycetes</taxon>
        <taxon>Micrococcales</taxon>
        <taxon>Microbacteriaceae</taxon>
        <taxon>Agromyces</taxon>
    </lineage>
</organism>
<dbReference type="EC" id="4.2.1.17" evidence="2"/>
<dbReference type="CDD" id="cd06558">
    <property type="entry name" value="crotonase-like"/>
    <property type="match status" value="1"/>
</dbReference>
<evidence type="ECO:0000313" key="7">
    <source>
        <dbReference type="EMBL" id="MWB99553.1"/>
    </source>
</evidence>
<evidence type="ECO:0000256" key="5">
    <source>
        <dbReference type="ARBA" id="ARBA00023717"/>
    </source>
</evidence>
<dbReference type="InterPro" id="IPR018376">
    <property type="entry name" value="Enoyl-CoA_hyd/isom_CS"/>
</dbReference>
<dbReference type="Proteomes" id="UP000438182">
    <property type="component" value="Unassembled WGS sequence"/>
</dbReference>
<keyword evidence="8" id="KW-1185">Reference proteome</keyword>
<dbReference type="SUPFAM" id="SSF52096">
    <property type="entry name" value="ClpP/crotonase"/>
    <property type="match status" value="1"/>
</dbReference>
<dbReference type="PROSITE" id="PS00166">
    <property type="entry name" value="ENOYL_COA_HYDRATASE"/>
    <property type="match status" value="1"/>
</dbReference>
<dbReference type="GO" id="GO:0006635">
    <property type="term" value="P:fatty acid beta-oxidation"/>
    <property type="evidence" value="ECO:0007669"/>
    <property type="project" value="TreeGrafter"/>
</dbReference>
<keyword evidence="3" id="KW-0456">Lyase</keyword>
<evidence type="ECO:0000256" key="3">
    <source>
        <dbReference type="ARBA" id="ARBA00023239"/>
    </source>
</evidence>
<dbReference type="InterPro" id="IPR029045">
    <property type="entry name" value="ClpP/crotonase-like_dom_sf"/>
</dbReference>
<comment type="catalytic activity">
    <reaction evidence="4">
        <text>a (3S)-3-hydroxyacyl-CoA = a (2E)-enoyl-CoA + H2O</text>
        <dbReference type="Rhea" id="RHEA:16105"/>
        <dbReference type="ChEBI" id="CHEBI:15377"/>
        <dbReference type="ChEBI" id="CHEBI:57318"/>
        <dbReference type="ChEBI" id="CHEBI:58856"/>
        <dbReference type="EC" id="4.2.1.17"/>
    </reaction>
</comment>
<dbReference type="EMBL" id="WSTA01000066">
    <property type="protein sequence ID" value="MWB99553.1"/>
    <property type="molecule type" value="Genomic_DNA"/>
</dbReference>
<evidence type="ECO:0000256" key="4">
    <source>
        <dbReference type="ARBA" id="ARBA00023709"/>
    </source>
</evidence>
<dbReference type="PANTHER" id="PTHR11941:SF54">
    <property type="entry name" value="ENOYL-COA HYDRATASE, MITOCHONDRIAL"/>
    <property type="match status" value="1"/>
</dbReference>
<protein>
    <recommendedName>
        <fullName evidence="2">enoyl-CoA hydratase</fullName>
        <ecNumber evidence="2">4.2.1.17</ecNumber>
    </recommendedName>
</protein>
<dbReference type="Gene3D" id="3.90.226.10">
    <property type="entry name" value="2-enoyl-CoA Hydratase, Chain A, domain 1"/>
    <property type="match status" value="1"/>
</dbReference>
<dbReference type="InterPro" id="IPR001753">
    <property type="entry name" value="Enoyl-CoA_hydra/iso"/>
</dbReference>
<comment type="caution">
    <text evidence="7">The sequence shown here is derived from an EMBL/GenBank/DDBJ whole genome shotgun (WGS) entry which is preliminary data.</text>
</comment>
<evidence type="ECO:0000256" key="1">
    <source>
        <dbReference type="ARBA" id="ARBA00005254"/>
    </source>
</evidence>
<dbReference type="Pfam" id="PF00378">
    <property type="entry name" value="ECH_1"/>
    <property type="match status" value="1"/>
</dbReference>
<evidence type="ECO:0000313" key="8">
    <source>
        <dbReference type="Proteomes" id="UP000438182"/>
    </source>
</evidence>
<dbReference type="RefSeq" id="WP_160425894.1">
    <property type="nucleotide sequence ID" value="NZ_WSTA01000066.1"/>
</dbReference>
<evidence type="ECO:0000256" key="6">
    <source>
        <dbReference type="RuleBase" id="RU003707"/>
    </source>
</evidence>
<comment type="similarity">
    <text evidence="1 6">Belongs to the enoyl-CoA hydratase/isomerase family.</text>
</comment>
<comment type="catalytic activity">
    <reaction evidence="5">
        <text>a 4-saturated-(3S)-3-hydroxyacyl-CoA = a (3E)-enoyl-CoA + H2O</text>
        <dbReference type="Rhea" id="RHEA:20724"/>
        <dbReference type="ChEBI" id="CHEBI:15377"/>
        <dbReference type="ChEBI" id="CHEBI:58521"/>
        <dbReference type="ChEBI" id="CHEBI:137480"/>
        <dbReference type="EC" id="4.2.1.17"/>
    </reaction>
</comment>
<dbReference type="AlphaFoldDB" id="A0A6I4NYY0"/>
<gene>
    <name evidence="7" type="ORF">GB864_13465</name>
</gene>
<proteinExistence type="inferred from homology"/>
<accession>A0A6I4NYY0</accession>
<evidence type="ECO:0000256" key="2">
    <source>
        <dbReference type="ARBA" id="ARBA00012076"/>
    </source>
</evidence>
<reference evidence="7 8" key="1">
    <citation type="submission" date="2019-12" db="EMBL/GenBank/DDBJ databases">
        <authorList>
            <person name="Kim Y.S."/>
        </authorList>
    </citation>
    <scope>NUCLEOTIDE SEQUENCE [LARGE SCALE GENOMIC DNA]</scope>
    <source>
        <strain evidence="7 8">MMS17-SY077</strain>
    </source>
</reference>
<dbReference type="PANTHER" id="PTHR11941">
    <property type="entry name" value="ENOYL-COA HYDRATASE-RELATED"/>
    <property type="match status" value="1"/>
</dbReference>
<dbReference type="FunFam" id="3.90.226.10:FF:000009">
    <property type="entry name" value="Carnitinyl-CoA dehydratase"/>
    <property type="match status" value="1"/>
</dbReference>
<sequence length="269" mass="27344">MAESESGATGGADAPVVGLHVDGGVAIVEIDRPTSLNALSVEVLAGLIDAVRAAATDDAVRGVIVSGAGGRAFAAGADIRGMQSFSPAEARRSAGLGHELGALLESIPQPVIAAVDGVALGGGCELALACDFVYASAQSRFGQPEVKLGLIPGFGGTVRLPRAVGIARAKELIYSGRMVAADEALAIGLVNRVLPDRDALFAAARETLAEISANSGNAVALAKGVLVEASGRRTEHAVAIEIDGFEQAFGHPEHDEGFAAFLEKRAPRF</sequence>